<evidence type="ECO:0000313" key="2">
    <source>
        <dbReference type="Proteomes" id="UP001054252"/>
    </source>
</evidence>
<comment type="caution">
    <text evidence="1">The sequence shown here is derived from an EMBL/GenBank/DDBJ whole genome shotgun (WGS) entry which is preliminary data.</text>
</comment>
<name>A0AAV5LJM6_9ROSI</name>
<proteinExistence type="predicted"/>
<gene>
    <name evidence="1" type="ORF">SLEP1_g45374</name>
</gene>
<keyword evidence="2" id="KW-1185">Reference proteome</keyword>
<organism evidence="1 2">
    <name type="scientific">Rubroshorea leprosula</name>
    <dbReference type="NCBI Taxonomy" id="152421"/>
    <lineage>
        <taxon>Eukaryota</taxon>
        <taxon>Viridiplantae</taxon>
        <taxon>Streptophyta</taxon>
        <taxon>Embryophyta</taxon>
        <taxon>Tracheophyta</taxon>
        <taxon>Spermatophyta</taxon>
        <taxon>Magnoliopsida</taxon>
        <taxon>eudicotyledons</taxon>
        <taxon>Gunneridae</taxon>
        <taxon>Pentapetalae</taxon>
        <taxon>rosids</taxon>
        <taxon>malvids</taxon>
        <taxon>Malvales</taxon>
        <taxon>Dipterocarpaceae</taxon>
        <taxon>Rubroshorea</taxon>
    </lineage>
</organism>
<sequence>KIEAMELILLQLIPVFGCQNAELGAPKLGRVYLMKKLQRILWFKVGSGILFVG</sequence>
<dbReference type="Proteomes" id="UP001054252">
    <property type="component" value="Unassembled WGS sequence"/>
</dbReference>
<protein>
    <submittedName>
        <fullName evidence="1">Uncharacterized protein</fullName>
    </submittedName>
</protein>
<dbReference type="EMBL" id="BPVZ01000121">
    <property type="protein sequence ID" value="GKV37334.1"/>
    <property type="molecule type" value="Genomic_DNA"/>
</dbReference>
<reference evidence="1 2" key="1">
    <citation type="journal article" date="2021" name="Commun. Biol.">
        <title>The genome of Shorea leprosula (Dipterocarpaceae) highlights the ecological relevance of drought in aseasonal tropical rainforests.</title>
        <authorList>
            <person name="Ng K.K.S."/>
            <person name="Kobayashi M.J."/>
            <person name="Fawcett J.A."/>
            <person name="Hatakeyama M."/>
            <person name="Paape T."/>
            <person name="Ng C.H."/>
            <person name="Ang C.C."/>
            <person name="Tnah L.H."/>
            <person name="Lee C.T."/>
            <person name="Nishiyama T."/>
            <person name="Sese J."/>
            <person name="O'Brien M.J."/>
            <person name="Copetti D."/>
            <person name="Mohd Noor M.I."/>
            <person name="Ong R.C."/>
            <person name="Putra M."/>
            <person name="Sireger I.Z."/>
            <person name="Indrioko S."/>
            <person name="Kosugi Y."/>
            <person name="Izuno A."/>
            <person name="Isagi Y."/>
            <person name="Lee S.L."/>
            <person name="Shimizu K.K."/>
        </authorList>
    </citation>
    <scope>NUCLEOTIDE SEQUENCE [LARGE SCALE GENOMIC DNA]</scope>
    <source>
        <strain evidence="1">214</strain>
    </source>
</reference>
<evidence type="ECO:0000313" key="1">
    <source>
        <dbReference type="EMBL" id="GKV37334.1"/>
    </source>
</evidence>
<accession>A0AAV5LJM6</accession>
<feature type="non-terminal residue" evidence="1">
    <location>
        <position position="1"/>
    </location>
</feature>
<dbReference type="AlphaFoldDB" id="A0AAV5LJM6"/>